<sequence length="123" mass="14422">MYKCPNCGRKVPDWERSEDEGTCGTRVAEDTHATREFGFSSRNQVTVVLKCSLRRERQTNPMTALKKYGKYIMYTRAMPEDTTTIRVRRDTKERLEKHGRMNESFDELLNRILDELEGNKLEG</sequence>
<dbReference type="EMBL" id="LHXN01000133">
    <property type="protein sequence ID" value="KXA90926.1"/>
    <property type="molecule type" value="Genomic_DNA"/>
</dbReference>
<protein>
    <submittedName>
        <fullName evidence="1">Uncharacterized protein</fullName>
    </submittedName>
</protein>
<dbReference type="Proteomes" id="UP000070373">
    <property type="component" value="Unassembled WGS sequence"/>
</dbReference>
<dbReference type="Pfam" id="PF24434">
    <property type="entry name" value="DUF7557"/>
    <property type="match status" value="1"/>
</dbReference>
<proteinExistence type="predicted"/>
<reference evidence="1 2" key="1">
    <citation type="journal article" date="2016" name="Sci. Rep.">
        <title>Metabolic traits of an uncultured archaeal lineage -MSBL1- from brine pools of the Red Sea.</title>
        <authorList>
            <person name="Mwirichia R."/>
            <person name="Alam I."/>
            <person name="Rashid M."/>
            <person name="Vinu M."/>
            <person name="Ba-Alawi W."/>
            <person name="Anthony Kamau A."/>
            <person name="Kamanda Ngugi D."/>
            <person name="Goker M."/>
            <person name="Klenk H.P."/>
            <person name="Bajic V."/>
            <person name="Stingl U."/>
        </authorList>
    </citation>
    <scope>NUCLEOTIDE SEQUENCE [LARGE SCALE GENOMIC DNA]</scope>
    <source>
        <strain evidence="1">SCGC-AAA259E17</strain>
    </source>
</reference>
<gene>
    <name evidence="1" type="ORF">AKJ64_05110</name>
</gene>
<evidence type="ECO:0000313" key="1">
    <source>
        <dbReference type="EMBL" id="KXA90926.1"/>
    </source>
</evidence>
<organism evidence="1 2">
    <name type="scientific">candidate division MSBL1 archaeon SCGC-AAA259E17</name>
    <dbReference type="NCBI Taxonomy" id="1698263"/>
    <lineage>
        <taxon>Archaea</taxon>
        <taxon>Methanobacteriati</taxon>
        <taxon>Methanobacteriota</taxon>
        <taxon>candidate division MSBL1</taxon>
    </lineage>
</organism>
<evidence type="ECO:0000313" key="2">
    <source>
        <dbReference type="Proteomes" id="UP000070373"/>
    </source>
</evidence>
<keyword evidence="2" id="KW-1185">Reference proteome</keyword>
<comment type="caution">
    <text evidence="1">The sequence shown here is derived from an EMBL/GenBank/DDBJ whole genome shotgun (WGS) entry which is preliminary data.</text>
</comment>
<accession>A0A133U9W5</accession>
<dbReference type="AlphaFoldDB" id="A0A133U9W5"/>
<name>A0A133U9W5_9EURY</name>
<dbReference type="InterPro" id="IPR055979">
    <property type="entry name" value="DUF7557"/>
</dbReference>